<dbReference type="EMBL" id="JAULSW010000002">
    <property type="protein sequence ID" value="KAK3389525.1"/>
    <property type="molecule type" value="Genomic_DNA"/>
</dbReference>
<keyword evidence="1" id="KW-0732">Signal</keyword>
<reference evidence="2" key="1">
    <citation type="journal article" date="2023" name="Mol. Phylogenet. Evol.">
        <title>Genome-scale phylogeny and comparative genomics of the fungal order Sordariales.</title>
        <authorList>
            <person name="Hensen N."/>
            <person name="Bonometti L."/>
            <person name="Westerberg I."/>
            <person name="Brannstrom I.O."/>
            <person name="Guillou S."/>
            <person name="Cros-Aarteil S."/>
            <person name="Calhoun S."/>
            <person name="Haridas S."/>
            <person name="Kuo A."/>
            <person name="Mondo S."/>
            <person name="Pangilinan J."/>
            <person name="Riley R."/>
            <person name="LaButti K."/>
            <person name="Andreopoulos B."/>
            <person name="Lipzen A."/>
            <person name="Chen C."/>
            <person name="Yan M."/>
            <person name="Daum C."/>
            <person name="Ng V."/>
            <person name="Clum A."/>
            <person name="Steindorff A."/>
            <person name="Ohm R.A."/>
            <person name="Martin F."/>
            <person name="Silar P."/>
            <person name="Natvig D.O."/>
            <person name="Lalanne C."/>
            <person name="Gautier V."/>
            <person name="Ament-Velasquez S.L."/>
            <person name="Kruys A."/>
            <person name="Hutchinson M.I."/>
            <person name="Powell A.J."/>
            <person name="Barry K."/>
            <person name="Miller A.N."/>
            <person name="Grigoriev I.V."/>
            <person name="Debuchy R."/>
            <person name="Gladieux P."/>
            <person name="Hiltunen Thoren M."/>
            <person name="Johannesson H."/>
        </authorList>
    </citation>
    <scope>NUCLEOTIDE SEQUENCE</scope>
    <source>
        <strain evidence="2">CBS 232.78</strain>
    </source>
</reference>
<accession>A0AAE0NXN4</accession>
<dbReference type="Proteomes" id="UP001285441">
    <property type="component" value="Unassembled WGS sequence"/>
</dbReference>
<evidence type="ECO:0000256" key="1">
    <source>
        <dbReference type="SAM" id="SignalP"/>
    </source>
</evidence>
<feature type="chain" id="PRO_5042043931" description="Secreted protein" evidence="1">
    <location>
        <begin position="24"/>
        <end position="305"/>
    </location>
</feature>
<name>A0AAE0NXN4_9PEZI</name>
<keyword evidence="3" id="KW-1185">Reference proteome</keyword>
<gene>
    <name evidence="2" type="ORF">B0H63DRAFT_537508</name>
</gene>
<dbReference type="AlphaFoldDB" id="A0AAE0NXN4"/>
<comment type="caution">
    <text evidence="2">The sequence shown here is derived from an EMBL/GenBank/DDBJ whole genome shotgun (WGS) entry which is preliminary data.</text>
</comment>
<protein>
    <recommendedName>
        <fullName evidence="4">Secreted protein</fullName>
    </recommendedName>
</protein>
<sequence>MMFCFHLLSIACAIAGLVSPARAWPIWWLSNKIPSPTAVYEERNLKTIQGIYNLTVYPNQLPIITAGASQVPSGLFSQNVVGRVDPVGDFHSFQDSIEYFFALSPVPQANAVRAAITSFQITEFTSACANVAASVVYLFCTVVNPCSPDHGKQLATLKQVAFWRFDDAGAVVNYDAWIPNLNSWVVSTQGVPISNPQAQVQAIQQLCAFTQLRCTGANTQWASTEECVTTLSQRPFGNYDEAWGDNIVCRTIHLVLTQVRPDHHCPHVGPTGGGKCVDIPSNAYFEDVSLYGNPLGKTFTCNRTT</sequence>
<evidence type="ECO:0000313" key="2">
    <source>
        <dbReference type="EMBL" id="KAK3389525.1"/>
    </source>
</evidence>
<reference evidence="2" key="2">
    <citation type="submission" date="2023-06" db="EMBL/GenBank/DDBJ databases">
        <authorList>
            <consortium name="Lawrence Berkeley National Laboratory"/>
            <person name="Haridas S."/>
            <person name="Hensen N."/>
            <person name="Bonometti L."/>
            <person name="Westerberg I."/>
            <person name="Brannstrom I.O."/>
            <person name="Guillou S."/>
            <person name="Cros-Aarteil S."/>
            <person name="Calhoun S."/>
            <person name="Kuo A."/>
            <person name="Mondo S."/>
            <person name="Pangilinan J."/>
            <person name="Riley R."/>
            <person name="LaButti K."/>
            <person name="Andreopoulos B."/>
            <person name="Lipzen A."/>
            <person name="Chen C."/>
            <person name="Yanf M."/>
            <person name="Daum C."/>
            <person name="Ng V."/>
            <person name="Clum A."/>
            <person name="Steindorff A."/>
            <person name="Ohm R."/>
            <person name="Martin F."/>
            <person name="Silar P."/>
            <person name="Natvig D."/>
            <person name="Lalanne C."/>
            <person name="Gautier V."/>
            <person name="Ament-velasquez S.L."/>
            <person name="Kruys A."/>
            <person name="Hutchinson M.I."/>
            <person name="Powell A.J."/>
            <person name="Barry K."/>
            <person name="Miller A.N."/>
            <person name="Grigoriev I.V."/>
            <person name="Debuchy R."/>
            <person name="Gladieux P."/>
            <person name="Thoren M.H."/>
            <person name="Johannesson H."/>
        </authorList>
    </citation>
    <scope>NUCLEOTIDE SEQUENCE</scope>
    <source>
        <strain evidence="2">CBS 232.78</strain>
    </source>
</reference>
<evidence type="ECO:0008006" key="4">
    <source>
        <dbReference type="Google" id="ProtNLM"/>
    </source>
</evidence>
<evidence type="ECO:0000313" key="3">
    <source>
        <dbReference type="Proteomes" id="UP001285441"/>
    </source>
</evidence>
<proteinExistence type="predicted"/>
<feature type="signal peptide" evidence="1">
    <location>
        <begin position="1"/>
        <end position="23"/>
    </location>
</feature>
<organism evidence="2 3">
    <name type="scientific">Podospora didyma</name>
    <dbReference type="NCBI Taxonomy" id="330526"/>
    <lineage>
        <taxon>Eukaryota</taxon>
        <taxon>Fungi</taxon>
        <taxon>Dikarya</taxon>
        <taxon>Ascomycota</taxon>
        <taxon>Pezizomycotina</taxon>
        <taxon>Sordariomycetes</taxon>
        <taxon>Sordariomycetidae</taxon>
        <taxon>Sordariales</taxon>
        <taxon>Podosporaceae</taxon>
        <taxon>Podospora</taxon>
    </lineage>
</organism>